<keyword evidence="3" id="KW-1185">Reference proteome</keyword>
<dbReference type="EMBL" id="QJKJ01003438">
    <property type="protein sequence ID" value="RDX98512.1"/>
    <property type="molecule type" value="Genomic_DNA"/>
</dbReference>
<dbReference type="InterPro" id="IPR057670">
    <property type="entry name" value="SH3_retrovirus"/>
</dbReference>
<sequence>MARTMLNDLNSHKSFWTEASHKETLLGYPNVSKAYIVYNSRTLTIEESICVKFNDSKLNKLTALSEKSHLNRDPKSDKF</sequence>
<organism evidence="2 3">
    <name type="scientific">Mucuna pruriens</name>
    <name type="common">Velvet bean</name>
    <name type="synonym">Dolichos pruriens</name>
    <dbReference type="NCBI Taxonomy" id="157652"/>
    <lineage>
        <taxon>Eukaryota</taxon>
        <taxon>Viridiplantae</taxon>
        <taxon>Streptophyta</taxon>
        <taxon>Embryophyta</taxon>
        <taxon>Tracheophyta</taxon>
        <taxon>Spermatophyta</taxon>
        <taxon>Magnoliopsida</taxon>
        <taxon>eudicotyledons</taxon>
        <taxon>Gunneridae</taxon>
        <taxon>Pentapetalae</taxon>
        <taxon>rosids</taxon>
        <taxon>fabids</taxon>
        <taxon>Fabales</taxon>
        <taxon>Fabaceae</taxon>
        <taxon>Papilionoideae</taxon>
        <taxon>50 kb inversion clade</taxon>
        <taxon>NPAAA clade</taxon>
        <taxon>indigoferoid/millettioid clade</taxon>
        <taxon>Phaseoleae</taxon>
        <taxon>Mucuna</taxon>
    </lineage>
</organism>
<reference evidence="2" key="1">
    <citation type="submission" date="2018-05" db="EMBL/GenBank/DDBJ databases">
        <title>Draft genome of Mucuna pruriens seed.</title>
        <authorList>
            <person name="Nnadi N.E."/>
            <person name="Vos R."/>
            <person name="Hasami M.H."/>
            <person name="Devisetty U.K."/>
            <person name="Aguiy J.C."/>
        </authorList>
    </citation>
    <scope>NUCLEOTIDE SEQUENCE [LARGE SCALE GENOMIC DNA]</scope>
    <source>
        <strain evidence="2">JCA_2017</strain>
    </source>
</reference>
<dbReference type="OrthoDB" id="1751476at2759"/>
<name>A0A371H6S3_MUCPR</name>
<dbReference type="AlphaFoldDB" id="A0A371H6S3"/>
<feature type="domain" description="Retroviral polymerase SH3-like" evidence="1">
    <location>
        <begin position="15"/>
        <end position="60"/>
    </location>
</feature>
<evidence type="ECO:0000313" key="3">
    <source>
        <dbReference type="Proteomes" id="UP000257109"/>
    </source>
</evidence>
<evidence type="ECO:0000313" key="2">
    <source>
        <dbReference type="EMBL" id="RDX98512.1"/>
    </source>
</evidence>
<evidence type="ECO:0000259" key="1">
    <source>
        <dbReference type="Pfam" id="PF25597"/>
    </source>
</evidence>
<proteinExistence type="predicted"/>
<accession>A0A371H6S3</accession>
<dbReference type="Proteomes" id="UP000257109">
    <property type="component" value="Unassembled WGS sequence"/>
</dbReference>
<feature type="non-terminal residue" evidence="2">
    <location>
        <position position="1"/>
    </location>
</feature>
<comment type="caution">
    <text evidence="2">The sequence shown here is derived from an EMBL/GenBank/DDBJ whole genome shotgun (WGS) entry which is preliminary data.</text>
</comment>
<gene>
    <name evidence="2" type="ORF">CR513_18553</name>
</gene>
<dbReference type="Pfam" id="PF25597">
    <property type="entry name" value="SH3_retrovirus"/>
    <property type="match status" value="1"/>
</dbReference>
<protein>
    <recommendedName>
        <fullName evidence="1">Retroviral polymerase SH3-like domain-containing protein</fullName>
    </recommendedName>
</protein>